<feature type="compositionally biased region" description="Acidic residues" evidence="1">
    <location>
        <begin position="215"/>
        <end position="225"/>
    </location>
</feature>
<protein>
    <recommendedName>
        <fullName evidence="4">BTB domain-containing protein</fullName>
    </recommendedName>
</protein>
<feature type="compositionally biased region" description="Acidic residues" evidence="1">
    <location>
        <begin position="669"/>
        <end position="691"/>
    </location>
</feature>
<feature type="compositionally biased region" description="Pro residues" evidence="1">
    <location>
        <begin position="128"/>
        <end position="140"/>
    </location>
</feature>
<feature type="region of interest" description="Disordered" evidence="1">
    <location>
        <begin position="1"/>
        <end position="143"/>
    </location>
</feature>
<evidence type="ECO:0000256" key="1">
    <source>
        <dbReference type="SAM" id="MobiDB-lite"/>
    </source>
</evidence>
<dbReference type="Gene3D" id="3.30.710.10">
    <property type="entry name" value="Potassium Channel Kv1.1, Chain A"/>
    <property type="match status" value="1"/>
</dbReference>
<dbReference type="OrthoDB" id="5326346at2759"/>
<evidence type="ECO:0000313" key="3">
    <source>
        <dbReference type="Proteomes" id="UP000275078"/>
    </source>
</evidence>
<feature type="region of interest" description="Disordered" evidence="1">
    <location>
        <begin position="211"/>
        <end position="246"/>
    </location>
</feature>
<name>A0A3N4I094_ASCIM</name>
<gene>
    <name evidence="2" type="ORF">BJ508DRAFT_418224</name>
</gene>
<sequence>MADAQLPLPDAFDVAESNTAAPLGGVEDTGEAVGAESVEGGGTQQTSTVQLSLPEQVHNGSATIEANSNSNATQAPAAQSENGPQAEAPQPTETELSQAQPSTEASTLVDHSTQTEPPSTALTVLQSPPEPTPASNPPHPAAIRPLSIRGARILSANLDSNTPRTVYKTSSSATELNGVLKRLMWPTDKADDFNDFIGELAEAAQGAGMVVVRDESEEAEDEAEEPGYSLKRKASESASPPPEKRLQLADLPEVLPEDMFARDGDLILAVCDDNFRSGFTTFRVSSRVLMSSSSVFASMLDHERPFLEGERLKRWTYGMDPVVIELEDNPAALRLVLRIVHHQNRKIGKDIGLVEFANLAVLVDKYDLYDTVQLWADIWRKALKKRMKEYVREEAARYLVMIAWVFGFEEEFVKATRTIIRRYVLKDGLLQYSFQRADPKNPDGPKITEWVPLLDETPSQLTDRLKETMALSRSLLMSAFTREKERRLNSIGTACTKRISESPKTPSTKLVCDRFQLGCMLPEEERVAAIFTDWKAQQENLSSDAGFFATVQSEVSLLECWRQIRRLQSDGSDGWDLYYHVVPTEAQIREYGSRRQLVAHKDHAKCSWVESLRVLCKVKVKLGLELIGFTSRRERFGLEGKQGLFNVEAEHSSEEEDAGRDGEVVVVSGDEEVSGSEEEDGEGVEEEEEAE</sequence>
<evidence type="ECO:0008006" key="4">
    <source>
        <dbReference type="Google" id="ProtNLM"/>
    </source>
</evidence>
<feature type="compositionally biased region" description="Polar residues" evidence="1">
    <location>
        <begin position="44"/>
        <end position="83"/>
    </location>
</feature>
<dbReference type="AlphaFoldDB" id="A0A3N4I094"/>
<accession>A0A3N4I094</accession>
<organism evidence="2 3">
    <name type="scientific">Ascobolus immersus RN42</name>
    <dbReference type="NCBI Taxonomy" id="1160509"/>
    <lineage>
        <taxon>Eukaryota</taxon>
        <taxon>Fungi</taxon>
        <taxon>Dikarya</taxon>
        <taxon>Ascomycota</taxon>
        <taxon>Pezizomycotina</taxon>
        <taxon>Pezizomycetes</taxon>
        <taxon>Pezizales</taxon>
        <taxon>Ascobolaceae</taxon>
        <taxon>Ascobolus</taxon>
    </lineage>
</organism>
<dbReference type="EMBL" id="ML119767">
    <property type="protein sequence ID" value="RPA75304.1"/>
    <property type="molecule type" value="Genomic_DNA"/>
</dbReference>
<evidence type="ECO:0000313" key="2">
    <source>
        <dbReference type="EMBL" id="RPA75304.1"/>
    </source>
</evidence>
<feature type="compositionally biased region" description="Polar residues" evidence="1">
    <location>
        <begin position="91"/>
        <end position="126"/>
    </location>
</feature>
<dbReference type="InterPro" id="IPR011333">
    <property type="entry name" value="SKP1/BTB/POZ_sf"/>
</dbReference>
<keyword evidence="3" id="KW-1185">Reference proteome</keyword>
<proteinExistence type="predicted"/>
<dbReference type="Proteomes" id="UP000275078">
    <property type="component" value="Unassembled WGS sequence"/>
</dbReference>
<feature type="region of interest" description="Disordered" evidence="1">
    <location>
        <begin position="647"/>
        <end position="691"/>
    </location>
</feature>
<dbReference type="STRING" id="1160509.A0A3N4I094"/>
<reference evidence="2 3" key="1">
    <citation type="journal article" date="2018" name="Nat. Ecol. Evol.">
        <title>Pezizomycetes genomes reveal the molecular basis of ectomycorrhizal truffle lifestyle.</title>
        <authorList>
            <person name="Murat C."/>
            <person name="Payen T."/>
            <person name="Noel B."/>
            <person name="Kuo A."/>
            <person name="Morin E."/>
            <person name="Chen J."/>
            <person name="Kohler A."/>
            <person name="Krizsan K."/>
            <person name="Balestrini R."/>
            <person name="Da Silva C."/>
            <person name="Montanini B."/>
            <person name="Hainaut M."/>
            <person name="Levati E."/>
            <person name="Barry K.W."/>
            <person name="Belfiori B."/>
            <person name="Cichocki N."/>
            <person name="Clum A."/>
            <person name="Dockter R.B."/>
            <person name="Fauchery L."/>
            <person name="Guy J."/>
            <person name="Iotti M."/>
            <person name="Le Tacon F."/>
            <person name="Lindquist E.A."/>
            <person name="Lipzen A."/>
            <person name="Malagnac F."/>
            <person name="Mello A."/>
            <person name="Molinier V."/>
            <person name="Miyauchi S."/>
            <person name="Poulain J."/>
            <person name="Riccioni C."/>
            <person name="Rubini A."/>
            <person name="Sitrit Y."/>
            <person name="Splivallo R."/>
            <person name="Traeger S."/>
            <person name="Wang M."/>
            <person name="Zifcakova L."/>
            <person name="Wipf D."/>
            <person name="Zambonelli A."/>
            <person name="Paolocci F."/>
            <person name="Nowrousian M."/>
            <person name="Ottonello S."/>
            <person name="Baldrian P."/>
            <person name="Spatafora J.W."/>
            <person name="Henrissat B."/>
            <person name="Nagy L.G."/>
            <person name="Aury J.M."/>
            <person name="Wincker P."/>
            <person name="Grigoriev I.V."/>
            <person name="Bonfante P."/>
            <person name="Martin F.M."/>
        </authorList>
    </citation>
    <scope>NUCLEOTIDE SEQUENCE [LARGE SCALE GENOMIC DNA]</scope>
    <source>
        <strain evidence="2 3">RN42</strain>
    </source>
</reference>